<dbReference type="PANTHER" id="PTHR42961">
    <property type="entry name" value="IRON-SULFUR PROTEIN NUBPL"/>
    <property type="match status" value="1"/>
</dbReference>
<dbReference type="EMBL" id="JAAIWN010000006">
    <property type="protein sequence ID" value="NEY80747.1"/>
    <property type="molecule type" value="Genomic_DNA"/>
</dbReference>
<dbReference type="InterPro" id="IPR033756">
    <property type="entry name" value="YlxH/NBP35"/>
</dbReference>
<gene>
    <name evidence="7" type="ORF">G4D64_04245</name>
    <name evidence="6" type="ORF">H1Z61_04280</name>
</gene>
<dbReference type="CDD" id="cd02037">
    <property type="entry name" value="Mrp_NBP35"/>
    <property type="match status" value="1"/>
</dbReference>
<organism evidence="7 8">
    <name type="scientific">Bacillus aquiflavi</name>
    <dbReference type="NCBI Taxonomy" id="2672567"/>
    <lineage>
        <taxon>Bacteria</taxon>
        <taxon>Bacillati</taxon>
        <taxon>Bacillota</taxon>
        <taxon>Bacilli</taxon>
        <taxon>Bacillales</taxon>
        <taxon>Bacillaceae</taxon>
        <taxon>Bacillus</taxon>
    </lineage>
</organism>
<dbReference type="InterPro" id="IPR019591">
    <property type="entry name" value="Mrp/NBP35_ATP-bd"/>
</dbReference>
<reference evidence="7 8" key="1">
    <citation type="submission" date="2020-02" db="EMBL/GenBank/DDBJ databases">
        <title>Bacillus aquiflavi sp. nov., isolated from yellow water of strong flavor Chinese baijiu in Yibin region of China.</title>
        <authorList>
            <person name="Xie J."/>
        </authorList>
    </citation>
    <scope>NUCLEOTIDE SEQUENCE [LARGE SCALE GENOMIC DNA]</scope>
    <source>
        <strain evidence="7 8">3H-10</strain>
    </source>
</reference>
<keyword evidence="4" id="KW-0408">Iron</keyword>
<keyword evidence="8" id="KW-1185">Reference proteome</keyword>
<evidence type="ECO:0000256" key="2">
    <source>
        <dbReference type="ARBA" id="ARBA00022741"/>
    </source>
</evidence>
<dbReference type="PANTHER" id="PTHR42961:SF2">
    <property type="entry name" value="IRON-SULFUR PROTEIN NUBPL"/>
    <property type="match status" value="1"/>
</dbReference>
<dbReference type="GO" id="GO:0046872">
    <property type="term" value="F:metal ion binding"/>
    <property type="evidence" value="ECO:0007669"/>
    <property type="project" value="UniProtKB-KW"/>
</dbReference>
<dbReference type="Gene3D" id="3.40.50.300">
    <property type="entry name" value="P-loop containing nucleotide triphosphate hydrolases"/>
    <property type="match status" value="1"/>
</dbReference>
<sequence length="248" mass="27573">MKPFVLYVYSGKGGVGKSTVSANLAFTLSSLSNKKIGLFDADIESPSIPNLIKGLSFTKQIYFRDMVIYPAEVNGIKVSSTGFINNQSENLYFTGKVLEGAMSQLLLDVKWDVDILIVDLPPGTNYVHSYLMSKLQGAVLLVTTPQELSFADTQRGIDFIRRIGLDIIGLIENMSYLECDKCFEKNKFYSGNTLQQLAEPNDIHILAELPMLFDLSNNIDTPFVIENPNHPVTSTFIDISKKILNTSK</sequence>
<dbReference type="RefSeq" id="WP_163240447.1">
    <property type="nucleotide sequence ID" value="NZ_JAAIWN010000006.1"/>
</dbReference>
<dbReference type="GO" id="GO:0051539">
    <property type="term" value="F:4 iron, 4 sulfur cluster binding"/>
    <property type="evidence" value="ECO:0007669"/>
    <property type="project" value="TreeGrafter"/>
</dbReference>
<evidence type="ECO:0000313" key="6">
    <source>
        <dbReference type="EMBL" id="MBA4536379.1"/>
    </source>
</evidence>
<keyword evidence="5" id="KW-0411">Iron-sulfur</keyword>
<dbReference type="Proteomes" id="UP000472971">
    <property type="component" value="Unassembled WGS sequence"/>
</dbReference>
<dbReference type="InterPro" id="IPR044304">
    <property type="entry name" value="NUBPL-like"/>
</dbReference>
<dbReference type="EMBL" id="JACEIO010000006">
    <property type="protein sequence ID" value="MBA4536379.1"/>
    <property type="molecule type" value="Genomic_DNA"/>
</dbReference>
<comment type="caution">
    <text evidence="7">The sequence shown here is derived from an EMBL/GenBank/DDBJ whole genome shotgun (WGS) entry which is preliminary data.</text>
</comment>
<dbReference type="GO" id="GO:0005524">
    <property type="term" value="F:ATP binding"/>
    <property type="evidence" value="ECO:0007669"/>
    <property type="project" value="UniProtKB-KW"/>
</dbReference>
<evidence type="ECO:0000256" key="5">
    <source>
        <dbReference type="ARBA" id="ARBA00023014"/>
    </source>
</evidence>
<evidence type="ECO:0000313" key="9">
    <source>
        <dbReference type="Proteomes" id="UP000570010"/>
    </source>
</evidence>
<dbReference type="GO" id="GO:0140663">
    <property type="term" value="F:ATP-dependent FeS chaperone activity"/>
    <property type="evidence" value="ECO:0007669"/>
    <property type="project" value="InterPro"/>
</dbReference>
<dbReference type="Pfam" id="PF10609">
    <property type="entry name" value="ParA"/>
    <property type="match status" value="1"/>
</dbReference>
<evidence type="ECO:0000256" key="1">
    <source>
        <dbReference type="ARBA" id="ARBA00022723"/>
    </source>
</evidence>
<dbReference type="Proteomes" id="UP000570010">
    <property type="component" value="Unassembled WGS sequence"/>
</dbReference>
<keyword evidence="3 7" id="KW-0067">ATP-binding</keyword>
<evidence type="ECO:0000256" key="3">
    <source>
        <dbReference type="ARBA" id="ARBA00022840"/>
    </source>
</evidence>
<accession>A0A6B3VWU1</accession>
<keyword evidence="2" id="KW-0547">Nucleotide-binding</keyword>
<dbReference type="InterPro" id="IPR027417">
    <property type="entry name" value="P-loop_NTPase"/>
</dbReference>
<evidence type="ECO:0000313" key="8">
    <source>
        <dbReference type="Proteomes" id="UP000472971"/>
    </source>
</evidence>
<evidence type="ECO:0000256" key="4">
    <source>
        <dbReference type="ARBA" id="ARBA00023004"/>
    </source>
</evidence>
<dbReference type="SUPFAM" id="SSF52540">
    <property type="entry name" value="P-loop containing nucleoside triphosphate hydrolases"/>
    <property type="match status" value="1"/>
</dbReference>
<dbReference type="AlphaFoldDB" id="A0A6B3VWU1"/>
<dbReference type="GO" id="GO:0016226">
    <property type="term" value="P:iron-sulfur cluster assembly"/>
    <property type="evidence" value="ECO:0007669"/>
    <property type="project" value="InterPro"/>
</dbReference>
<name>A0A6B3VWU1_9BACI</name>
<keyword evidence="1" id="KW-0479">Metal-binding</keyword>
<reference evidence="6 9" key="2">
    <citation type="submission" date="2020-07" db="EMBL/GenBank/DDBJ databases">
        <authorList>
            <person name="Feng H."/>
        </authorList>
    </citation>
    <scope>NUCLEOTIDE SEQUENCE [LARGE SCALE GENOMIC DNA]</scope>
    <source>
        <strain evidence="9">s-12</strain>
        <strain evidence="6">S-12</strain>
    </source>
</reference>
<proteinExistence type="predicted"/>
<evidence type="ECO:0000313" key="7">
    <source>
        <dbReference type="EMBL" id="NEY80747.1"/>
    </source>
</evidence>
<protein>
    <submittedName>
        <fullName evidence="7">Mrp/NBP35 family ATP-binding protein</fullName>
    </submittedName>
    <submittedName>
        <fullName evidence="6">P-loop NTPase</fullName>
    </submittedName>
</protein>